<accession>A0ABT4Q3R3</accession>
<dbReference type="PIRSF" id="PIRSF001439">
    <property type="entry name" value="CryM"/>
    <property type="match status" value="1"/>
</dbReference>
<dbReference type="Gene3D" id="3.30.1780.10">
    <property type="entry name" value="ornithine cyclodeaminase, domain 1"/>
    <property type="match status" value="1"/>
</dbReference>
<sequence length="318" mass="34282">MADIICLSTDDIKNLLTFDMVMEAVKHAYTANSSKEGLTFPIVREKLSENAVFGVKSGYLPAKDTLGLKAAGFWTNNRIMNEEAHQATIVLIDPNTGKPTAFLDGNYITTIRTGAAGAVAADLFASKQARKLAVIGTGIQGMIQTEGLLFVRPGITEVRCLGHSGKSLPNYIDRFKDKVNLQVCSTVEETILDADIIVTSTPATSSFVFTEYVKPGCHINAMGADTKGKSELDKSVLQLAEIFVDDEHQSRTIGELQGLEDCQVTEIGNVLLGKHTGRQLETSVTVFDSTGIALQDITTATLAIQMAKEQGVGTVLHW</sequence>
<dbReference type="InterPro" id="IPR023401">
    <property type="entry name" value="ODC_N"/>
</dbReference>
<dbReference type="Pfam" id="PF02423">
    <property type="entry name" value="OCD_Mu_crystall"/>
    <property type="match status" value="1"/>
</dbReference>
<dbReference type="PANTHER" id="PTHR13812">
    <property type="entry name" value="KETIMINE REDUCTASE MU-CRYSTALLIN"/>
    <property type="match status" value="1"/>
</dbReference>
<dbReference type="SUPFAM" id="SSF51735">
    <property type="entry name" value="NAD(P)-binding Rossmann-fold domains"/>
    <property type="match status" value="1"/>
</dbReference>
<dbReference type="PANTHER" id="PTHR13812:SF19">
    <property type="entry name" value="KETIMINE REDUCTASE MU-CRYSTALLIN"/>
    <property type="match status" value="1"/>
</dbReference>
<dbReference type="InterPro" id="IPR003462">
    <property type="entry name" value="ODC_Mu_crystall"/>
</dbReference>
<dbReference type="EMBL" id="JAQAGZ010000002">
    <property type="protein sequence ID" value="MCZ8511515.1"/>
    <property type="molecule type" value="Genomic_DNA"/>
</dbReference>
<organism evidence="1 2">
    <name type="scientific">Paenibacillus gyeongsangnamensis</name>
    <dbReference type="NCBI Taxonomy" id="3388067"/>
    <lineage>
        <taxon>Bacteria</taxon>
        <taxon>Bacillati</taxon>
        <taxon>Bacillota</taxon>
        <taxon>Bacilli</taxon>
        <taxon>Bacillales</taxon>
        <taxon>Paenibacillaceae</taxon>
        <taxon>Paenibacillus</taxon>
    </lineage>
</organism>
<gene>
    <name evidence="1" type="ORF">O9H85_03510</name>
</gene>
<proteinExistence type="predicted"/>
<dbReference type="RefSeq" id="WP_269879913.1">
    <property type="nucleotide sequence ID" value="NZ_JAQAGZ010000002.1"/>
</dbReference>
<keyword evidence="2" id="KW-1185">Reference proteome</keyword>
<dbReference type="Proteomes" id="UP001527882">
    <property type="component" value="Unassembled WGS sequence"/>
</dbReference>
<dbReference type="Gene3D" id="3.40.50.720">
    <property type="entry name" value="NAD(P)-binding Rossmann-like Domain"/>
    <property type="match status" value="1"/>
</dbReference>
<reference evidence="1 2" key="1">
    <citation type="submission" date="2022-12" db="EMBL/GenBank/DDBJ databases">
        <title>Draft genome sequence of Paenibacillus sp. dW9.</title>
        <authorList>
            <person name="Choi E.-W."/>
            <person name="Kim D.-U."/>
        </authorList>
    </citation>
    <scope>NUCLEOTIDE SEQUENCE [LARGE SCALE GENOMIC DNA]</scope>
    <source>
        <strain evidence="2">dW9</strain>
    </source>
</reference>
<protein>
    <submittedName>
        <fullName evidence="1">Ornithine cyclodeaminase family protein</fullName>
    </submittedName>
</protein>
<name>A0ABT4Q3R3_9BACL</name>
<evidence type="ECO:0000313" key="2">
    <source>
        <dbReference type="Proteomes" id="UP001527882"/>
    </source>
</evidence>
<comment type="caution">
    <text evidence="1">The sequence shown here is derived from an EMBL/GenBank/DDBJ whole genome shotgun (WGS) entry which is preliminary data.</text>
</comment>
<evidence type="ECO:0000313" key="1">
    <source>
        <dbReference type="EMBL" id="MCZ8511515.1"/>
    </source>
</evidence>
<dbReference type="InterPro" id="IPR036291">
    <property type="entry name" value="NAD(P)-bd_dom_sf"/>
</dbReference>